<gene>
    <name evidence="1" type="ORF">QGN29_08445</name>
</gene>
<sequence>MRSLVATFVVILAILAGVAVVYIRFEVNAKTDELEKMVQQIEADRQAVHVLKTEIAYLTSPMKLQDMSLQYLAMMPPKPEQILTSISDVPFRTEGVSIRDEGVPVIQKRYRNKRQRSGL</sequence>
<dbReference type="GO" id="GO:0051301">
    <property type="term" value="P:cell division"/>
    <property type="evidence" value="ECO:0007669"/>
    <property type="project" value="UniProtKB-KW"/>
</dbReference>
<dbReference type="GO" id="GO:0005886">
    <property type="term" value="C:plasma membrane"/>
    <property type="evidence" value="ECO:0007669"/>
    <property type="project" value="UniProtKB-SubCell"/>
</dbReference>
<protein>
    <submittedName>
        <fullName evidence="1">Cell division protein FtsL</fullName>
    </submittedName>
</protein>
<dbReference type="KEGG" id="tmk:QGN29_08445"/>
<reference evidence="1" key="1">
    <citation type="submission" date="2023-04" db="EMBL/GenBank/DDBJ databases">
        <title>Complete genome sequence of Temperatibacter marinus.</title>
        <authorList>
            <person name="Rong J.-C."/>
            <person name="Yi M.-L."/>
            <person name="Zhao Q."/>
        </authorList>
    </citation>
    <scope>NUCLEOTIDE SEQUENCE</scope>
    <source>
        <strain evidence="1">NBRC 110045</strain>
    </source>
</reference>
<dbReference type="Proteomes" id="UP001268683">
    <property type="component" value="Chromosome"/>
</dbReference>
<dbReference type="AlphaFoldDB" id="A0AA52EFH6"/>
<proteinExistence type="predicted"/>
<keyword evidence="1" id="KW-0132">Cell division</keyword>
<dbReference type="EMBL" id="CP123872">
    <property type="protein sequence ID" value="WND01587.1"/>
    <property type="molecule type" value="Genomic_DNA"/>
</dbReference>
<keyword evidence="2" id="KW-1185">Reference proteome</keyword>
<evidence type="ECO:0000313" key="1">
    <source>
        <dbReference type="EMBL" id="WND01587.1"/>
    </source>
</evidence>
<dbReference type="RefSeq" id="WP_310797415.1">
    <property type="nucleotide sequence ID" value="NZ_CP123872.1"/>
</dbReference>
<keyword evidence="1" id="KW-0131">Cell cycle</keyword>
<evidence type="ECO:0000313" key="2">
    <source>
        <dbReference type="Proteomes" id="UP001268683"/>
    </source>
</evidence>
<accession>A0AA52EFH6</accession>
<name>A0AA52EFH6_9PROT</name>
<organism evidence="1 2">
    <name type="scientific">Temperatibacter marinus</name>
    <dbReference type="NCBI Taxonomy" id="1456591"/>
    <lineage>
        <taxon>Bacteria</taxon>
        <taxon>Pseudomonadati</taxon>
        <taxon>Pseudomonadota</taxon>
        <taxon>Alphaproteobacteria</taxon>
        <taxon>Kordiimonadales</taxon>
        <taxon>Temperatibacteraceae</taxon>
        <taxon>Temperatibacter</taxon>
    </lineage>
</organism>